<evidence type="ECO:0000313" key="2">
    <source>
        <dbReference type="Proteomes" id="UP001479436"/>
    </source>
</evidence>
<proteinExistence type="predicted"/>
<accession>A0ABR2WZF8</accession>
<comment type="caution">
    <text evidence="1">The sequence shown here is derived from an EMBL/GenBank/DDBJ whole genome shotgun (WGS) entry which is preliminary data.</text>
</comment>
<dbReference type="EMBL" id="JASJQH010000115">
    <property type="protein sequence ID" value="KAK9766889.1"/>
    <property type="molecule type" value="Genomic_DNA"/>
</dbReference>
<keyword evidence="2" id="KW-1185">Reference proteome</keyword>
<name>A0ABR2WZF8_9FUNG</name>
<protein>
    <submittedName>
        <fullName evidence="1">Uncharacterized protein</fullName>
    </submittedName>
</protein>
<reference evidence="1 2" key="1">
    <citation type="submission" date="2023-04" db="EMBL/GenBank/DDBJ databases">
        <title>Genome of Basidiobolus ranarum AG-B5.</title>
        <authorList>
            <person name="Stajich J.E."/>
            <person name="Carter-House D."/>
            <person name="Gryganskyi A."/>
        </authorList>
    </citation>
    <scope>NUCLEOTIDE SEQUENCE [LARGE SCALE GENOMIC DNA]</scope>
    <source>
        <strain evidence="1 2">AG-B5</strain>
    </source>
</reference>
<organism evidence="1 2">
    <name type="scientific">Basidiobolus ranarum</name>
    <dbReference type="NCBI Taxonomy" id="34480"/>
    <lineage>
        <taxon>Eukaryota</taxon>
        <taxon>Fungi</taxon>
        <taxon>Fungi incertae sedis</taxon>
        <taxon>Zoopagomycota</taxon>
        <taxon>Entomophthoromycotina</taxon>
        <taxon>Basidiobolomycetes</taxon>
        <taxon>Basidiobolales</taxon>
        <taxon>Basidiobolaceae</taxon>
        <taxon>Basidiobolus</taxon>
    </lineage>
</organism>
<dbReference type="Proteomes" id="UP001479436">
    <property type="component" value="Unassembled WGS sequence"/>
</dbReference>
<evidence type="ECO:0000313" key="1">
    <source>
        <dbReference type="EMBL" id="KAK9766889.1"/>
    </source>
</evidence>
<gene>
    <name evidence="1" type="ORF">K7432_003679</name>
</gene>
<sequence length="111" mass="12049">MEQLVLISLAPFASPFNHQALRLAANITMLKKFMTLGCLVAMIMVGQANPIAQPQPDTIAPIRFIRDIARVAVATADDFILTPISNILTGGRGFFWQRSKPEPEPAAEGST</sequence>